<dbReference type="InterPro" id="IPR001789">
    <property type="entry name" value="Sig_transdc_resp-reg_receiver"/>
</dbReference>
<dbReference type="InterPro" id="IPR002078">
    <property type="entry name" value="Sigma_54_int"/>
</dbReference>
<keyword evidence="10" id="KW-1185">Reference proteome</keyword>
<protein>
    <submittedName>
        <fullName evidence="9">Sigma-54 dependent transcriptional regulator</fullName>
    </submittedName>
</protein>
<dbReference type="Gene3D" id="3.40.50.300">
    <property type="entry name" value="P-loop containing nucleotide triphosphate hydrolases"/>
    <property type="match status" value="1"/>
</dbReference>
<reference evidence="9 10" key="1">
    <citation type="journal article" date="2024" name="Arch. Microbiol.">
        <title>Corallococcus caeni sp. nov., a novel myxobacterium isolated from activated sludge.</title>
        <authorList>
            <person name="Tomita S."/>
            <person name="Nakai R."/>
            <person name="Kuroda K."/>
            <person name="Kurashita H."/>
            <person name="Hatamoto M."/>
            <person name="Yamaguchi T."/>
            <person name="Narihiro T."/>
        </authorList>
    </citation>
    <scope>NUCLEOTIDE SEQUENCE [LARGE SCALE GENOMIC DNA]</scope>
    <source>
        <strain evidence="9 10">NO1</strain>
    </source>
</reference>
<dbReference type="PROSITE" id="PS50045">
    <property type="entry name" value="SIGMA54_INTERACT_4"/>
    <property type="match status" value="1"/>
</dbReference>
<dbReference type="PRINTS" id="PR01590">
    <property type="entry name" value="HTHFIS"/>
</dbReference>
<dbReference type="Gene3D" id="1.10.10.60">
    <property type="entry name" value="Homeodomain-like"/>
    <property type="match status" value="1"/>
</dbReference>
<dbReference type="Pfam" id="PF25601">
    <property type="entry name" value="AAA_lid_14"/>
    <property type="match status" value="1"/>
</dbReference>
<dbReference type="Pfam" id="PF00072">
    <property type="entry name" value="Response_reg"/>
    <property type="match status" value="1"/>
</dbReference>
<dbReference type="CDD" id="cd00009">
    <property type="entry name" value="AAA"/>
    <property type="match status" value="1"/>
</dbReference>
<dbReference type="SUPFAM" id="SSF46689">
    <property type="entry name" value="Homeodomain-like"/>
    <property type="match status" value="1"/>
</dbReference>
<dbReference type="PROSITE" id="PS50110">
    <property type="entry name" value="RESPONSE_REGULATORY"/>
    <property type="match status" value="1"/>
</dbReference>
<dbReference type="SUPFAM" id="SSF52540">
    <property type="entry name" value="P-loop containing nucleoside triphosphate hydrolases"/>
    <property type="match status" value="1"/>
</dbReference>
<evidence type="ECO:0000256" key="1">
    <source>
        <dbReference type="ARBA" id="ARBA00022741"/>
    </source>
</evidence>
<evidence type="ECO:0000313" key="9">
    <source>
        <dbReference type="EMBL" id="GMU10975.1"/>
    </source>
</evidence>
<evidence type="ECO:0000256" key="3">
    <source>
        <dbReference type="ARBA" id="ARBA00023015"/>
    </source>
</evidence>
<evidence type="ECO:0000259" key="7">
    <source>
        <dbReference type="PROSITE" id="PS50045"/>
    </source>
</evidence>
<evidence type="ECO:0000256" key="4">
    <source>
        <dbReference type="ARBA" id="ARBA00023125"/>
    </source>
</evidence>
<name>A0ABQ6R3S4_9BACT</name>
<organism evidence="9 10">
    <name type="scientific">Corallococcus caeni</name>
    <dbReference type="NCBI Taxonomy" id="3082388"/>
    <lineage>
        <taxon>Bacteria</taxon>
        <taxon>Pseudomonadati</taxon>
        <taxon>Myxococcota</taxon>
        <taxon>Myxococcia</taxon>
        <taxon>Myxococcales</taxon>
        <taxon>Cystobacterineae</taxon>
        <taxon>Myxococcaceae</taxon>
        <taxon>Corallococcus</taxon>
    </lineage>
</organism>
<dbReference type="SMART" id="SM00448">
    <property type="entry name" value="REC"/>
    <property type="match status" value="1"/>
</dbReference>
<keyword evidence="6" id="KW-0597">Phosphoprotein</keyword>
<dbReference type="SMART" id="SM00382">
    <property type="entry name" value="AAA"/>
    <property type="match status" value="1"/>
</dbReference>
<feature type="domain" description="Sigma-54 factor interaction" evidence="7">
    <location>
        <begin position="165"/>
        <end position="394"/>
    </location>
</feature>
<keyword evidence="4" id="KW-0238">DNA-binding</keyword>
<evidence type="ECO:0000256" key="5">
    <source>
        <dbReference type="ARBA" id="ARBA00023163"/>
    </source>
</evidence>
<dbReference type="InterPro" id="IPR009057">
    <property type="entry name" value="Homeodomain-like_sf"/>
</dbReference>
<evidence type="ECO:0000313" key="10">
    <source>
        <dbReference type="Proteomes" id="UP001342631"/>
    </source>
</evidence>
<dbReference type="Gene3D" id="1.10.8.60">
    <property type="match status" value="1"/>
</dbReference>
<dbReference type="InterPro" id="IPR025943">
    <property type="entry name" value="Sigma_54_int_dom_ATP-bd_2"/>
</dbReference>
<dbReference type="Pfam" id="PF02954">
    <property type="entry name" value="HTH_8"/>
    <property type="match status" value="1"/>
</dbReference>
<dbReference type="PANTHER" id="PTHR32071">
    <property type="entry name" value="TRANSCRIPTIONAL REGULATORY PROTEIN"/>
    <property type="match status" value="1"/>
</dbReference>
<keyword evidence="2" id="KW-0067">ATP-binding</keyword>
<accession>A0ABQ6R3S4</accession>
<dbReference type="EMBL" id="BTTX01000010">
    <property type="protein sequence ID" value="GMU10975.1"/>
    <property type="molecule type" value="Genomic_DNA"/>
</dbReference>
<dbReference type="InterPro" id="IPR027417">
    <property type="entry name" value="P-loop_NTPase"/>
</dbReference>
<dbReference type="InterPro" id="IPR002197">
    <property type="entry name" value="HTH_Fis"/>
</dbReference>
<keyword evidence="5" id="KW-0804">Transcription</keyword>
<dbReference type="RefSeq" id="WP_338282215.1">
    <property type="nucleotide sequence ID" value="NZ_BTTX01000010.1"/>
</dbReference>
<proteinExistence type="predicted"/>
<evidence type="ECO:0000259" key="8">
    <source>
        <dbReference type="PROSITE" id="PS50110"/>
    </source>
</evidence>
<feature type="domain" description="Response regulatory" evidence="8">
    <location>
        <begin position="17"/>
        <end position="136"/>
    </location>
</feature>
<dbReference type="SUPFAM" id="SSF52172">
    <property type="entry name" value="CheY-like"/>
    <property type="match status" value="1"/>
</dbReference>
<feature type="modified residue" description="4-aspartylphosphate" evidence="6">
    <location>
        <position position="66"/>
    </location>
</feature>
<dbReference type="Proteomes" id="UP001342631">
    <property type="component" value="Unassembled WGS sequence"/>
</dbReference>
<sequence length="472" mass="51833">MVSPVSEPAASSPRPTRILVADDQPDVLEALRLLLKRDGYTVVSAQSPAGVKATLDAEDVDLVLMDLNYARDTTSGREGLDLLGELRARDALLPVVVMTAWGSVEGAVEAMRLGARDYVQKPWDNTRLLATLRTQLELSRALQRGRRLEEENQHLRREQGVRSPLVGESRAMQPVRRLIERVAPSSAPVLVTGEHGTGKEVVARLLHAASPRADRPFVAVNSGGLSEGVFESELFGHVKGAFTDAKADRIGCFELADGGTLFLDEIGNMPLAQQAKLLRVLQTGELHPVGSSRTRRVDVRVVSATNVDLGKAVVEGRFREDLLYRLNTVEVQLPPLRERREDIPLLAAHFLAAQGQRYGRPHIHLAPGALEALLAYPWPGNVRELEHAVERALLMAVGDRVEAEDLLLKRMGPASGGTTRLEEMTLEEVERYLIERALGRHDGNVSEAAKALGLSRSALYRRLQYYGIKGAR</sequence>
<dbReference type="Gene3D" id="3.40.50.2300">
    <property type="match status" value="1"/>
</dbReference>
<dbReference type="PROSITE" id="PS00688">
    <property type="entry name" value="SIGMA54_INTERACT_3"/>
    <property type="match status" value="1"/>
</dbReference>
<keyword evidence="1" id="KW-0547">Nucleotide-binding</keyword>
<comment type="caution">
    <text evidence="9">The sequence shown here is derived from an EMBL/GenBank/DDBJ whole genome shotgun (WGS) entry which is preliminary data.</text>
</comment>
<dbReference type="InterPro" id="IPR025944">
    <property type="entry name" value="Sigma_54_int_dom_CS"/>
</dbReference>
<dbReference type="PROSITE" id="PS00676">
    <property type="entry name" value="SIGMA54_INTERACT_2"/>
    <property type="match status" value="1"/>
</dbReference>
<gene>
    <name evidence="9" type="ORF">ASNO1_72290</name>
</gene>
<keyword evidence="3" id="KW-0805">Transcription regulation</keyword>
<dbReference type="PANTHER" id="PTHR32071:SF117">
    <property type="entry name" value="PTS-DEPENDENT DIHYDROXYACETONE KINASE OPERON REGULATORY PROTEIN-RELATED"/>
    <property type="match status" value="1"/>
</dbReference>
<evidence type="ECO:0000256" key="6">
    <source>
        <dbReference type="PROSITE-ProRule" id="PRU00169"/>
    </source>
</evidence>
<dbReference type="InterPro" id="IPR003593">
    <property type="entry name" value="AAA+_ATPase"/>
</dbReference>
<dbReference type="Pfam" id="PF00158">
    <property type="entry name" value="Sigma54_activat"/>
    <property type="match status" value="1"/>
</dbReference>
<dbReference type="InterPro" id="IPR058031">
    <property type="entry name" value="AAA_lid_NorR"/>
</dbReference>
<evidence type="ECO:0000256" key="2">
    <source>
        <dbReference type="ARBA" id="ARBA00022840"/>
    </source>
</evidence>
<dbReference type="InterPro" id="IPR011006">
    <property type="entry name" value="CheY-like_superfamily"/>
</dbReference>